<dbReference type="InterPro" id="IPR053216">
    <property type="entry name" value="Appressorial_penetr-assoc"/>
</dbReference>
<dbReference type="Proteomes" id="UP000233524">
    <property type="component" value="Unassembled WGS sequence"/>
</dbReference>
<feature type="signal peptide" evidence="1">
    <location>
        <begin position="1"/>
        <end position="17"/>
    </location>
</feature>
<accession>A0A2N3N9Y9</accession>
<proteinExistence type="predicted"/>
<keyword evidence="1" id="KW-0732">Signal</keyword>
<organism evidence="2 3">
    <name type="scientific">Lomentospora prolificans</name>
    <dbReference type="NCBI Taxonomy" id="41688"/>
    <lineage>
        <taxon>Eukaryota</taxon>
        <taxon>Fungi</taxon>
        <taxon>Dikarya</taxon>
        <taxon>Ascomycota</taxon>
        <taxon>Pezizomycotina</taxon>
        <taxon>Sordariomycetes</taxon>
        <taxon>Hypocreomycetidae</taxon>
        <taxon>Microascales</taxon>
        <taxon>Microascaceae</taxon>
        <taxon>Lomentospora</taxon>
    </lineage>
</organism>
<gene>
    <name evidence="2" type="ORF">jhhlp_003872</name>
</gene>
<keyword evidence="3" id="KW-1185">Reference proteome</keyword>
<evidence type="ECO:0000313" key="3">
    <source>
        <dbReference type="Proteomes" id="UP000233524"/>
    </source>
</evidence>
<evidence type="ECO:0000256" key="1">
    <source>
        <dbReference type="SAM" id="SignalP"/>
    </source>
</evidence>
<dbReference type="AlphaFoldDB" id="A0A2N3N9Y9"/>
<comment type="caution">
    <text evidence="2">The sequence shown here is derived from an EMBL/GenBank/DDBJ whole genome shotgun (WGS) entry which is preliminary data.</text>
</comment>
<sequence length="462" mass="46785">MKQSAVILSALVAYATAEVPQEQSHRMFLTATQTLLQLNNRFNIVDPVFGLLGAAAAADGAGDVTNLDCLQQIVADEAFTNALALEDENERITGLANALLFRALEKNTGSVGLASVNCNEVANNPEIAAISQHQDPASENAQQINKDITLSLAVQLASVGADPTLALLAGTFTAGDPNDPTAAGNTCNVDTDAVGCIFTQNLIVADATVDEINQAVADAMGADAPQANEAMAENLDALASAMASGQISAVASDNGASKASASASNAGASASAAASGNLQAFSGNLGGAAPAVQNTGDDNRPFETNGVTFQNIGAAIQRSCAVQHNACANAANSGQIDASVSDCDAQEDECLAQANTKIKRGKSVKIRQNGALDFGSCSDPSIQFAEGLDGRKEAAFAPNNKGDFSQGSALNINIISSFICGRLRDSCKAGDATIQACEAGQAAAQGQQGQAAADAFNTALGV</sequence>
<dbReference type="PANTHER" id="PTHR34587:SF1">
    <property type="entry name" value="CIRCUMSPOROZOITE PROTEIN"/>
    <property type="match status" value="1"/>
</dbReference>
<dbReference type="InParanoid" id="A0A2N3N9Y9"/>
<dbReference type="VEuPathDB" id="FungiDB:jhhlp_003872"/>
<dbReference type="EMBL" id="NLAX01000010">
    <property type="protein sequence ID" value="PKS09258.1"/>
    <property type="molecule type" value="Genomic_DNA"/>
</dbReference>
<dbReference type="PANTHER" id="PTHR34587">
    <property type="entry name" value="VWFA DOMAIN-CONTAINING PROTEIN"/>
    <property type="match status" value="1"/>
</dbReference>
<dbReference type="OrthoDB" id="2153847at2759"/>
<dbReference type="STRING" id="41688.A0A2N3N9Y9"/>
<name>A0A2N3N9Y9_9PEZI</name>
<evidence type="ECO:0000313" key="2">
    <source>
        <dbReference type="EMBL" id="PKS09258.1"/>
    </source>
</evidence>
<reference evidence="2 3" key="1">
    <citation type="journal article" date="2017" name="G3 (Bethesda)">
        <title>First Draft Genome Sequence of the Pathogenic Fungus Lomentospora prolificans (Formerly Scedosporium prolificans).</title>
        <authorList>
            <person name="Luo R."/>
            <person name="Zimin A."/>
            <person name="Workman R."/>
            <person name="Fan Y."/>
            <person name="Pertea G."/>
            <person name="Grossman N."/>
            <person name="Wear M.P."/>
            <person name="Jia B."/>
            <person name="Miller H."/>
            <person name="Casadevall A."/>
            <person name="Timp W."/>
            <person name="Zhang S.X."/>
            <person name="Salzberg S.L."/>
        </authorList>
    </citation>
    <scope>NUCLEOTIDE SEQUENCE [LARGE SCALE GENOMIC DNA]</scope>
    <source>
        <strain evidence="2 3">JHH-5317</strain>
    </source>
</reference>
<protein>
    <submittedName>
        <fullName evidence="2">Uncharacterized protein</fullName>
    </submittedName>
</protein>
<feature type="chain" id="PRO_5014871966" evidence="1">
    <location>
        <begin position="18"/>
        <end position="462"/>
    </location>
</feature>